<proteinExistence type="predicted"/>
<comment type="caution">
    <text evidence="1">The sequence shown here is derived from an EMBL/GenBank/DDBJ whole genome shotgun (WGS) entry which is preliminary data.</text>
</comment>
<keyword evidence="2" id="KW-1185">Reference proteome</keyword>
<dbReference type="EMBL" id="QNRK01000003">
    <property type="protein sequence ID" value="RBP17183.1"/>
    <property type="molecule type" value="Genomic_DNA"/>
</dbReference>
<sequence>MIDPVHAAAWAGAGRLALDLMRTASALMPRGRDSEAIGRSLDEAGRALELASAAMARDLGYPLCRCVFPPKPMLWDNARGAFVCRESGCGRAAPGG</sequence>
<dbReference type="RefSeq" id="WP_113887817.1">
    <property type="nucleotide sequence ID" value="NZ_QNRK01000003.1"/>
</dbReference>
<organism evidence="1 2">
    <name type="scientific">Roseiarcus fermentans</name>
    <dbReference type="NCBI Taxonomy" id="1473586"/>
    <lineage>
        <taxon>Bacteria</taxon>
        <taxon>Pseudomonadati</taxon>
        <taxon>Pseudomonadota</taxon>
        <taxon>Alphaproteobacteria</taxon>
        <taxon>Hyphomicrobiales</taxon>
        <taxon>Roseiarcaceae</taxon>
        <taxon>Roseiarcus</taxon>
    </lineage>
</organism>
<reference evidence="1 2" key="1">
    <citation type="submission" date="2018-06" db="EMBL/GenBank/DDBJ databases">
        <title>Genomic Encyclopedia of Type Strains, Phase IV (KMG-IV): sequencing the most valuable type-strain genomes for metagenomic binning, comparative biology and taxonomic classification.</title>
        <authorList>
            <person name="Goeker M."/>
        </authorList>
    </citation>
    <scope>NUCLEOTIDE SEQUENCE [LARGE SCALE GENOMIC DNA]</scope>
    <source>
        <strain evidence="1 2">DSM 24875</strain>
    </source>
</reference>
<evidence type="ECO:0000313" key="1">
    <source>
        <dbReference type="EMBL" id="RBP17183.1"/>
    </source>
</evidence>
<dbReference type="AlphaFoldDB" id="A0A366FR67"/>
<dbReference type="Proteomes" id="UP000253529">
    <property type="component" value="Unassembled WGS sequence"/>
</dbReference>
<evidence type="ECO:0000313" key="2">
    <source>
        <dbReference type="Proteomes" id="UP000253529"/>
    </source>
</evidence>
<name>A0A366FR67_9HYPH</name>
<protein>
    <submittedName>
        <fullName evidence="1">Uncharacterized protein</fullName>
    </submittedName>
</protein>
<gene>
    <name evidence="1" type="ORF">DFR50_10368</name>
</gene>
<dbReference type="OrthoDB" id="7069082at2"/>
<accession>A0A366FR67</accession>